<dbReference type="SUPFAM" id="SSF52343">
    <property type="entry name" value="Ferredoxin reductase-like, C-terminal NADP-linked domain"/>
    <property type="match status" value="1"/>
</dbReference>
<name>A0A0H2LTG9_VARPD</name>
<dbReference type="PANTHER" id="PTHR19384:SF17">
    <property type="entry name" value="NADPH--CYTOCHROME P450 REDUCTASE"/>
    <property type="match status" value="1"/>
</dbReference>
<feature type="domain" description="FAD-binding FR-type" evidence="6">
    <location>
        <begin position="484"/>
        <end position="599"/>
    </location>
</feature>
<dbReference type="Pfam" id="PF00175">
    <property type="entry name" value="NAD_binding_1"/>
    <property type="match status" value="1"/>
</dbReference>
<dbReference type="InterPro" id="IPR017927">
    <property type="entry name" value="FAD-bd_FR_type"/>
</dbReference>
<dbReference type="AlphaFoldDB" id="A0A0H2LTG9"/>
<dbReference type="GO" id="GO:0005829">
    <property type="term" value="C:cytosol"/>
    <property type="evidence" value="ECO:0007669"/>
    <property type="project" value="TreeGrafter"/>
</dbReference>
<dbReference type="SUPFAM" id="SSF52218">
    <property type="entry name" value="Flavoproteins"/>
    <property type="match status" value="1"/>
</dbReference>
<dbReference type="PANTHER" id="PTHR19384">
    <property type="entry name" value="NITRIC OXIDE SYNTHASE-RELATED"/>
    <property type="match status" value="1"/>
</dbReference>
<dbReference type="EC" id="1.6.2.4" evidence="3"/>
<dbReference type="InterPro" id="IPR029039">
    <property type="entry name" value="Flavoprotein-like_sf"/>
</dbReference>
<dbReference type="InterPro" id="IPR001433">
    <property type="entry name" value="OxRdtase_FAD/NAD-bd"/>
</dbReference>
<dbReference type="Gene3D" id="3.40.50.360">
    <property type="match status" value="1"/>
</dbReference>
<dbReference type="CDD" id="cd06201">
    <property type="entry name" value="SiR_like2"/>
    <property type="match status" value="1"/>
</dbReference>
<dbReference type="GO" id="GO:0004783">
    <property type="term" value="F:sulfite reductase (NADPH) activity"/>
    <property type="evidence" value="ECO:0007669"/>
    <property type="project" value="TreeGrafter"/>
</dbReference>
<dbReference type="EMBL" id="JZWI01000033">
    <property type="protein sequence ID" value="KLN53548.1"/>
    <property type="molecule type" value="Genomic_DNA"/>
</dbReference>
<evidence type="ECO:0000259" key="6">
    <source>
        <dbReference type="PROSITE" id="PS51384"/>
    </source>
</evidence>
<keyword evidence="8" id="KW-1185">Reference proteome</keyword>
<dbReference type="PATRIC" id="fig|34073.19.peg.5507"/>
<feature type="transmembrane region" description="Helical" evidence="4">
    <location>
        <begin position="287"/>
        <end position="313"/>
    </location>
</feature>
<dbReference type="Pfam" id="PF00258">
    <property type="entry name" value="Flavodoxin_1"/>
    <property type="match status" value="1"/>
</dbReference>
<dbReference type="InterPro" id="IPR039261">
    <property type="entry name" value="FNR_nucleotide-bd"/>
</dbReference>
<dbReference type="PROSITE" id="PS50902">
    <property type="entry name" value="FLAVODOXIN_LIKE"/>
    <property type="match status" value="1"/>
</dbReference>
<sequence>MLRTLHSIPALIASLLLVLVALTGSVLSVFPAFERAGATGASGVDVATLAGRVSARLPGVETLVRQPSGTIVAYHMVGSEQRASVIDPASGEAVAAYRPSATQRWLKNLHRKLLLDDPGRVATGVAAAFMLFIVLSGLMLFARRMGGWKLLLGRVRGNTLQRLHNESARPALAGLVLSAATGLVMSLATFGLIPEGGDADPFLDLRPSGAARMALAQMAVLQSVDVSRLAQLKLASPDDPSDVIELETADGAGVVDPATGTWLAYRALDGWQRLHATVRMLHTGEGLWWLGLVLGASSLAVPLLAATGFLLWLRRRQSLPRLANNAPRRDADTLLLIGSETHTTWGFATALHAALTRAGLRVHAAPMNDIETPHDGVRRLLVLTATYGDGEAPESARQFLPRLARLAAGTGVAFAVLGFGDRQFPHFCGYAHQVHDALAATGLEALGETGTVDRQSEPEFRQWCKWLGETLGVALDIRYQPLLPRTTALELVSRIDYGADPQTLTAVLRFAPRAPARGWRTWLGLPRLPKFETGDLLGVVPPGGASPRYYSLVSAASDGVAEICVRRQPGGICSGYLTGLSPGAAIQAFVRPHESFRPAAGAAPLILIGAGTGIGPLIGFIRHNSARRPMHLYFGARSAEDGFLYRDELDGLVDDCRLRTLTTAFSRSADRAYVQDRLLADAGRLRASIVQGAQVMVCGGRQMAEGVAHAWDRILEGSGLSVAQLRTQGRYVEDVY</sequence>
<feature type="transmembrane region" description="Helical" evidence="4">
    <location>
        <begin position="121"/>
        <end position="142"/>
    </location>
</feature>
<dbReference type="Proteomes" id="UP000035170">
    <property type="component" value="Unassembled WGS sequence"/>
</dbReference>
<dbReference type="SUPFAM" id="SSF63380">
    <property type="entry name" value="Riboflavin synthase domain-like"/>
    <property type="match status" value="1"/>
</dbReference>
<accession>A0A0H2LTG9</accession>
<keyword evidence="4" id="KW-0472">Membrane</keyword>
<keyword evidence="2" id="KW-0288">FMN</keyword>
<proteinExistence type="predicted"/>
<dbReference type="Pfam" id="PF03929">
    <property type="entry name" value="PepSY_TM"/>
    <property type="match status" value="1"/>
</dbReference>
<dbReference type="InterPro" id="IPR017938">
    <property type="entry name" value="Riboflavin_synthase-like_b-brl"/>
</dbReference>
<feature type="domain" description="Flavodoxin-like" evidence="5">
    <location>
        <begin position="333"/>
        <end position="468"/>
    </location>
</feature>
<evidence type="ECO:0000313" key="7">
    <source>
        <dbReference type="EMBL" id="KLN53548.1"/>
    </source>
</evidence>
<dbReference type="InterPro" id="IPR005625">
    <property type="entry name" value="PepSY-ass_TM"/>
</dbReference>
<evidence type="ECO:0000259" key="5">
    <source>
        <dbReference type="PROSITE" id="PS50902"/>
    </source>
</evidence>
<organism evidence="7 8">
    <name type="scientific">Variovorax paradoxus</name>
    <dbReference type="NCBI Taxonomy" id="34073"/>
    <lineage>
        <taxon>Bacteria</taxon>
        <taxon>Pseudomonadati</taxon>
        <taxon>Pseudomonadota</taxon>
        <taxon>Betaproteobacteria</taxon>
        <taxon>Burkholderiales</taxon>
        <taxon>Comamonadaceae</taxon>
        <taxon>Variovorax</taxon>
    </lineage>
</organism>
<dbReference type="GO" id="GO:0010181">
    <property type="term" value="F:FMN binding"/>
    <property type="evidence" value="ECO:0007669"/>
    <property type="project" value="InterPro"/>
</dbReference>
<reference evidence="7 8" key="1">
    <citation type="submission" date="2015-03" db="EMBL/GenBank/DDBJ databases">
        <title>Genome sequence of Variovorax paradoxus TBEA6.</title>
        <authorList>
            <person name="Poehlein A."/>
            <person name="Schuldes J."/>
            <person name="Wuebbeler J.H."/>
            <person name="Hiessl S."/>
            <person name="Steinbuechel A."/>
            <person name="Daniel R."/>
        </authorList>
    </citation>
    <scope>NUCLEOTIDE SEQUENCE [LARGE SCALE GENOMIC DNA]</scope>
    <source>
        <strain evidence="7 8">TBEA6</strain>
    </source>
</reference>
<dbReference type="Gene3D" id="2.40.30.10">
    <property type="entry name" value="Translation factors"/>
    <property type="match status" value="1"/>
</dbReference>
<dbReference type="InterPro" id="IPR001709">
    <property type="entry name" value="Flavoprot_Pyr_Nucl_cyt_Rdtase"/>
</dbReference>
<dbReference type="GO" id="GO:0050660">
    <property type="term" value="F:flavin adenine dinucleotide binding"/>
    <property type="evidence" value="ECO:0007669"/>
    <property type="project" value="TreeGrafter"/>
</dbReference>
<protein>
    <recommendedName>
        <fullName evidence="3">NADPH--hemoprotein reductase</fullName>
        <ecNumber evidence="3">1.6.2.4</ecNumber>
    </recommendedName>
</protein>
<dbReference type="PROSITE" id="PS51384">
    <property type="entry name" value="FAD_FR"/>
    <property type="match status" value="1"/>
</dbReference>
<feature type="transmembrane region" description="Helical" evidence="4">
    <location>
        <begin position="601"/>
        <end position="621"/>
    </location>
</feature>
<evidence type="ECO:0000313" key="8">
    <source>
        <dbReference type="Proteomes" id="UP000035170"/>
    </source>
</evidence>
<feature type="transmembrane region" description="Helical" evidence="4">
    <location>
        <begin position="171"/>
        <end position="193"/>
    </location>
</feature>
<dbReference type="PRINTS" id="PR00371">
    <property type="entry name" value="FPNCR"/>
</dbReference>
<keyword evidence="4" id="KW-0812">Transmembrane</keyword>
<dbReference type="InterPro" id="IPR008254">
    <property type="entry name" value="Flavodoxin/NO_synth"/>
</dbReference>
<gene>
    <name evidence="7" type="ORF">VPARA_53870</name>
</gene>
<dbReference type="Gene3D" id="3.40.50.80">
    <property type="entry name" value="Nucleotide-binding domain of ferredoxin-NADP reductase (FNR) module"/>
    <property type="match status" value="1"/>
</dbReference>
<evidence type="ECO:0000256" key="2">
    <source>
        <dbReference type="ARBA" id="ARBA00022643"/>
    </source>
</evidence>
<keyword evidence="1" id="KW-0285">Flavoprotein</keyword>
<keyword evidence="4" id="KW-1133">Transmembrane helix</keyword>
<dbReference type="RefSeq" id="WP_047786703.1">
    <property type="nucleotide sequence ID" value="NZ_JZWI01000033.1"/>
</dbReference>
<evidence type="ECO:0000256" key="1">
    <source>
        <dbReference type="ARBA" id="ARBA00022630"/>
    </source>
</evidence>
<evidence type="ECO:0000256" key="3">
    <source>
        <dbReference type="ARBA" id="ARBA00023797"/>
    </source>
</evidence>
<comment type="caution">
    <text evidence="7">The sequence shown here is derived from an EMBL/GenBank/DDBJ whole genome shotgun (WGS) entry which is preliminary data.</text>
</comment>
<evidence type="ECO:0000256" key="4">
    <source>
        <dbReference type="SAM" id="Phobius"/>
    </source>
</evidence>